<feature type="region of interest" description="Disordered" evidence="9">
    <location>
        <begin position="414"/>
        <end position="445"/>
    </location>
</feature>
<feature type="region of interest" description="Disordered" evidence="9">
    <location>
        <begin position="579"/>
        <end position="662"/>
    </location>
</feature>
<keyword evidence="12" id="KW-1185">Reference proteome</keyword>
<comment type="caution">
    <text evidence="11">The sequence shown here is derived from an EMBL/GenBank/DDBJ whole genome shotgun (WGS) entry which is preliminary data.</text>
</comment>
<dbReference type="Gene3D" id="3.30.40.10">
    <property type="entry name" value="Zinc/RING finger domain, C3HC4 (zinc finger)"/>
    <property type="match status" value="1"/>
</dbReference>
<dbReference type="AlphaFoldDB" id="A0AAV7Q7W4"/>
<evidence type="ECO:0000313" key="12">
    <source>
        <dbReference type="Proteomes" id="UP001066276"/>
    </source>
</evidence>
<dbReference type="PANTHER" id="PTHR14471">
    <property type="entry name" value="MARCH7/10 E3 UBIQUITIN PROTEIN LIGASE FAMILY MEMBER"/>
    <property type="match status" value="1"/>
</dbReference>
<keyword evidence="7" id="KW-0833">Ubl conjugation pathway</keyword>
<evidence type="ECO:0000256" key="9">
    <source>
        <dbReference type="SAM" id="MobiDB-lite"/>
    </source>
</evidence>
<evidence type="ECO:0000256" key="1">
    <source>
        <dbReference type="ARBA" id="ARBA00000900"/>
    </source>
</evidence>
<dbReference type="InterPro" id="IPR011016">
    <property type="entry name" value="Znf_RING-CH"/>
</dbReference>
<dbReference type="EMBL" id="JANPWB010000010">
    <property type="protein sequence ID" value="KAJ1136626.1"/>
    <property type="molecule type" value="Genomic_DNA"/>
</dbReference>
<feature type="region of interest" description="Disordered" evidence="9">
    <location>
        <begin position="124"/>
        <end position="209"/>
    </location>
</feature>
<reference evidence="11" key="1">
    <citation type="journal article" date="2022" name="bioRxiv">
        <title>Sequencing and chromosome-scale assembly of the giantPleurodeles waltlgenome.</title>
        <authorList>
            <person name="Brown T."/>
            <person name="Elewa A."/>
            <person name="Iarovenko S."/>
            <person name="Subramanian E."/>
            <person name="Araus A.J."/>
            <person name="Petzold A."/>
            <person name="Susuki M."/>
            <person name="Suzuki K.-i.T."/>
            <person name="Hayashi T."/>
            <person name="Toyoda A."/>
            <person name="Oliveira C."/>
            <person name="Osipova E."/>
            <person name="Leigh N.D."/>
            <person name="Simon A."/>
            <person name="Yun M.H."/>
        </authorList>
    </citation>
    <scope>NUCLEOTIDE SEQUENCE</scope>
    <source>
        <strain evidence="11">20211129_DDA</strain>
        <tissue evidence="11">Liver</tissue>
    </source>
</reference>
<evidence type="ECO:0000256" key="2">
    <source>
        <dbReference type="ARBA" id="ARBA00004906"/>
    </source>
</evidence>
<evidence type="ECO:0000256" key="6">
    <source>
        <dbReference type="ARBA" id="ARBA00022771"/>
    </source>
</evidence>
<feature type="region of interest" description="Disordered" evidence="9">
    <location>
        <begin position="519"/>
        <end position="564"/>
    </location>
</feature>
<dbReference type="PANTHER" id="PTHR14471:SF5">
    <property type="entry name" value="E3 UBIQUITIN-PROTEIN LIGASE MARCHF10-RELATED"/>
    <property type="match status" value="1"/>
</dbReference>
<dbReference type="Proteomes" id="UP001066276">
    <property type="component" value="Chromosome 6"/>
</dbReference>
<feature type="region of interest" description="Disordered" evidence="9">
    <location>
        <begin position="871"/>
        <end position="900"/>
    </location>
</feature>
<feature type="compositionally biased region" description="Basic and acidic residues" evidence="9">
    <location>
        <begin position="195"/>
        <end position="208"/>
    </location>
</feature>
<comment type="catalytic activity">
    <reaction evidence="1">
        <text>S-ubiquitinyl-[E2 ubiquitin-conjugating enzyme]-L-cysteine + [acceptor protein]-L-lysine = [E2 ubiquitin-conjugating enzyme]-L-cysteine + N(6)-ubiquitinyl-[acceptor protein]-L-lysine.</text>
        <dbReference type="EC" id="2.3.2.27"/>
    </reaction>
</comment>
<proteinExistence type="predicted"/>
<keyword evidence="6" id="KW-0863">Zinc-finger</keyword>
<dbReference type="GO" id="GO:0008270">
    <property type="term" value="F:zinc ion binding"/>
    <property type="evidence" value="ECO:0007669"/>
    <property type="project" value="UniProtKB-KW"/>
</dbReference>
<evidence type="ECO:0000256" key="8">
    <source>
        <dbReference type="ARBA" id="ARBA00022833"/>
    </source>
</evidence>
<keyword evidence="5" id="KW-0479">Metal-binding</keyword>
<feature type="compositionally biased region" description="Low complexity" evidence="9">
    <location>
        <begin position="247"/>
        <end position="261"/>
    </location>
</feature>
<name>A0AAV7Q7W4_PLEWA</name>
<dbReference type="InterPro" id="IPR052297">
    <property type="entry name" value="RING-CH-type_E3_ubiq-ligase"/>
</dbReference>
<dbReference type="InterPro" id="IPR013083">
    <property type="entry name" value="Znf_RING/FYVE/PHD"/>
</dbReference>
<feature type="domain" description="RING-CH-type" evidence="10">
    <location>
        <begin position="734"/>
        <end position="804"/>
    </location>
</feature>
<feature type="region of interest" description="Disordered" evidence="9">
    <location>
        <begin position="243"/>
        <end position="330"/>
    </location>
</feature>
<dbReference type="PROSITE" id="PS51292">
    <property type="entry name" value="ZF_RING_CH"/>
    <property type="match status" value="1"/>
</dbReference>
<dbReference type="SMART" id="SM00744">
    <property type="entry name" value="RINGv"/>
    <property type="match status" value="1"/>
</dbReference>
<dbReference type="GO" id="GO:0061630">
    <property type="term" value="F:ubiquitin protein ligase activity"/>
    <property type="evidence" value="ECO:0007669"/>
    <property type="project" value="UniProtKB-EC"/>
</dbReference>
<comment type="pathway">
    <text evidence="2">Protein modification; protein ubiquitination.</text>
</comment>
<keyword evidence="8" id="KW-0862">Zinc</keyword>
<feature type="compositionally biased region" description="Low complexity" evidence="9">
    <location>
        <begin position="428"/>
        <end position="441"/>
    </location>
</feature>
<feature type="compositionally biased region" description="Polar residues" evidence="9">
    <location>
        <begin position="311"/>
        <end position="330"/>
    </location>
</feature>
<sequence>MLEVQHRIDSEYQASLRKKEYERELIEKKREQQISKQKRRWLTLSSIYSTRSYERPWASGMGTNRQVSVAGLSEARLHPNSKKPAAKLPAIASTVDRNKVKPTSILKNKGLSLETVNPAIQPQILSKRTRLHQRRLPERATLPRAQGPTSSLLEKTPGTEAPGLGGSKVHAGNSDSVSRISYGKKMTSHFSQPNRDVKASEGTTRSRDGVLQLQNSTAPSSSTTSSQAANNSLLVQSSGLSLTLPHSSGASGSSSNLLSGSTHQSPRTSVFNSSILTRTIGTPQASPSTFEANHSSWSPVSGSSDAPPRSPETNSASVSQLNDPTRTSRCSSAIGGFPLSLSSGLSHAPSSSTEANVSPLSHLSGLSYAPPQSMESRISLFRFQEEDFYHSLNTTIGTEDTTNNYLLDDDDNLFIGSPTPPTSSDGNSSSFQTTFSQISSSETGRAHQDYVNVSMRTAELSNGASTQFNMVPVSEAQALAGHDWERPWCSPRTDDMESQNVGPPVTSVSSFNCGEGSAIGVGDNGRRHENRQSASPISIGVCSIRSPDGAQVAHPRPLNPSPPREVALLTRFADTSLLEAADTDGNSRSSASRRPLSPLRSRFSFTSTSNPDPLLDTSMASEFGRQRQGRFQSSFPMAPINRIYEDVPPNSEDSHSTSSPHRLHRDLTQEYPAGSSLQETLPLALLTMSDLHPQAAGVLNRIALLPPAAEKEASKPKADPEKLKRLKESLLEEDSEEEGDLCRICLISGGTADNPLLEPCRCGGSLQFVHKECLTKWLKAKITSGAQLEAVKRCELCRQNLQCDLDDFNLDDFYSTNQQSQGQSELMNSGLYLMLLLHLYEQRYAELLRLTHSRARRDRLFRNYRQLRTETNETPVSPLPGTSPESFEVLRAIDGGAEEK</sequence>
<evidence type="ECO:0000256" key="4">
    <source>
        <dbReference type="ARBA" id="ARBA00022679"/>
    </source>
</evidence>
<dbReference type="EC" id="2.3.2.27" evidence="3"/>
<protein>
    <recommendedName>
        <fullName evidence="3">RING-type E3 ubiquitin transferase</fullName>
        <ecNumber evidence="3">2.3.2.27</ecNumber>
    </recommendedName>
</protein>
<feature type="compositionally biased region" description="Low complexity" evidence="9">
    <location>
        <begin position="343"/>
        <end position="352"/>
    </location>
</feature>
<organism evidence="11 12">
    <name type="scientific">Pleurodeles waltl</name>
    <name type="common">Iberian ribbed newt</name>
    <dbReference type="NCBI Taxonomy" id="8319"/>
    <lineage>
        <taxon>Eukaryota</taxon>
        <taxon>Metazoa</taxon>
        <taxon>Chordata</taxon>
        <taxon>Craniata</taxon>
        <taxon>Vertebrata</taxon>
        <taxon>Euteleostomi</taxon>
        <taxon>Amphibia</taxon>
        <taxon>Batrachia</taxon>
        <taxon>Caudata</taxon>
        <taxon>Salamandroidea</taxon>
        <taxon>Salamandridae</taxon>
        <taxon>Pleurodelinae</taxon>
        <taxon>Pleurodeles</taxon>
    </lineage>
</organism>
<keyword evidence="4" id="KW-0808">Transferase</keyword>
<feature type="region of interest" description="Disordered" evidence="9">
    <location>
        <begin position="343"/>
        <end position="362"/>
    </location>
</feature>
<evidence type="ECO:0000256" key="5">
    <source>
        <dbReference type="ARBA" id="ARBA00022723"/>
    </source>
</evidence>
<feature type="compositionally biased region" description="Low complexity" evidence="9">
    <location>
        <begin position="587"/>
        <end position="605"/>
    </location>
</feature>
<accession>A0AAV7Q7W4</accession>
<evidence type="ECO:0000256" key="3">
    <source>
        <dbReference type="ARBA" id="ARBA00012483"/>
    </source>
</evidence>
<evidence type="ECO:0000313" key="11">
    <source>
        <dbReference type="EMBL" id="KAJ1136626.1"/>
    </source>
</evidence>
<evidence type="ECO:0000259" key="10">
    <source>
        <dbReference type="PROSITE" id="PS51292"/>
    </source>
</evidence>
<gene>
    <name evidence="11" type="ORF">NDU88_003041</name>
</gene>
<feature type="compositionally biased region" description="Polar residues" evidence="9">
    <location>
        <begin position="262"/>
        <end position="304"/>
    </location>
</feature>
<dbReference type="SUPFAM" id="SSF57850">
    <property type="entry name" value="RING/U-box"/>
    <property type="match status" value="1"/>
</dbReference>
<evidence type="ECO:0000256" key="7">
    <source>
        <dbReference type="ARBA" id="ARBA00022786"/>
    </source>
</evidence>
<dbReference type="Pfam" id="PF12906">
    <property type="entry name" value="RINGv"/>
    <property type="match status" value="1"/>
</dbReference>